<organism evidence="2 3">
    <name type="scientific">Prauserella flavalba</name>
    <dbReference type="NCBI Taxonomy" id="1477506"/>
    <lineage>
        <taxon>Bacteria</taxon>
        <taxon>Bacillati</taxon>
        <taxon>Actinomycetota</taxon>
        <taxon>Actinomycetes</taxon>
        <taxon>Pseudonocardiales</taxon>
        <taxon>Pseudonocardiaceae</taxon>
        <taxon>Prauserella</taxon>
    </lineage>
</organism>
<feature type="region of interest" description="Disordered" evidence="1">
    <location>
        <begin position="124"/>
        <end position="152"/>
    </location>
</feature>
<evidence type="ECO:0000256" key="1">
    <source>
        <dbReference type="SAM" id="MobiDB-lite"/>
    </source>
</evidence>
<gene>
    <name evidence="2" type="ORF">BA062_22390</name>
</gene>
<evidence type="ECO:0008006" key="4">
    <source>
        <dbReference type="Google" id="ProtNLM"/>
    </source>
</evidence>
<dbReference type="RefSeq" id="WP_110339944.1">
    <property type="nucleotide sequence ID" value="NZ_JBHVKT010000058.1"/>
</dbReference>
<accession>A0A318LUE9</accession>
<comment type="caution">
    <text evidence="2">The sequence shown here is derived from an EMBL/GenBank/DDBJ whole genome shotgun (WGS) entry which is preliminary data.</text>
</comment>
<dbReference type="AlphaFoldDB" id="A0A318LUE9"/>
<dbReference type="Proteomes" id="UP000247892">
    <property type="component" value="Unassembled WGS sequence"/>
</dbReference>
<evidence type="ECO:0000313" key="3">
    <source>
        <dbReference type="Proteomes" id="UP000247892"/>
    </source>
</evidence>
<proteinExistence type="predicted"/>
<dbReference type="EMBL" id="MASU01000009">
    <property type="protein sequence ID" value="PXY28614.1"/>
    <property type="molecule type" value="Genomic_DNA"/>
</dbReference>
<dbReference type="OrthoDB" id="3627140at2"/>
<protein>
    <recommendedName>
        <fullName evidence="4">Pyridoxamine 5'-phosphate oxidase putative domain-containing protein</fullName>
    </recommendedName>
</protein>
<sequence length="152" mass="16131">MDTLELTHSDCLALVCSHDHSHTAMIAIDGGRPRPVACFVREGGDVLVPTGTDPSLTRAATGRPVTISFGGERSSWTITGVGLARPLGHHDRPRLPHVLALRYAFDNGILVRIARLSGHRFTDTAPIPAQRDASAAPARPQRGASPGASSMR</sequence>
<reference evidence="2 3" key="1">
    <citation type="submission" date="2016-07" db="EMBL/GenBank/DDBJ databases">
        <title>Draft genome sequence of Prauserella sp. YIM 121212, isolated from alkaline soil.</title>
        <authorList>
            <person name="Ruckert C."/>
            <person name="Albersmeier A."/>
            <person name="Jiang C.-L."/>
            <person name="Jiang Y."/>
            <person name="Kalinowski J."/>
            <person name="Schneider O."/>
            <person name="Winkler A."/>
            <person name="Zotchev S.B."/>
        </authorList>
    </citation>
    <scope>NUCLEOTIDE SEQUENCE [LARGE SCALE GENOMIC DNA]</scope>
    <source>
        <strain evidence="2 3">YIM 121212</strain>
    </source>
</reference>
<keyword evidence="3" id="KW-1185">Reference proteome</keyword>
<name>A0A318LUE9_9PSEU</name>
<evidence type="ECO:0000313" key="2">
    <source>
        <dbReference type="EMBL" id="PXY28614.1"/>
    </source>
</evidence>